<dbReference type="Proteomes" id="UP000434957">
    <property type="component" value="Unassembled WGS sequence"/>
</dbReference>
<reference evidence="3 5" key="1">
    <citation type="submission" date="2018-08" db="EMBL/GenBank/DDBJ databases">
        <title>Genomic investigation of the strawberry pathogen Phytophthora fragariae indicates pathogenicity is determined by transcriptional variation in three key races.</title>
        <authorList>
            <person name="Adams T.M."/>
            <person name="Armitage A.D."/>
            <person name="Sobczyk M.K."/>
            <person name="Bates H.J."/>
            <person name="Dunwell J.M."/>
            <person name="Nellist C.F."/>
            <person name="Harrison R.J."/>
        </authorList>
    </citation>
    <scope>NUCLEOTIDE SEQUENCE [LARGE SCALE GENOMIC DNA]</scope>
    <source>
        <strain evidence="2 4">SCRP249</strain>
        <strain evidence="3 5">SCRP333</strain>
    </source>
</reference>
<feature type="region of interest" description="Disordered" evidence="1">
    <location>
        <begin position="66"/>
        <end position="94"/>
    </location>
</feature>
<accession>A0A6A4B1G0</accession>
<evidence type="ECO:0000313" key="5">
    <source>
        <dbReference type="Proteomes" id="UP000434957"/>
    </source>
</evidence>
<feature type="non-terminal residue" evidence="3">
    <location>
        <position position="94"/>
    </location>
</feature>
<organism evidence="3 5">
    <name type="scientific">Phytophthora rubi</name>
    <dbReference type="NCBI Taxonomy" id="129364"/>
    <lineage>
        <taxon>Eukaryota</taxon>
        <taxon>Sar</taxon>
        <taxon>Stramenopiles</taxon>
        <taxon>Oomycota</taxon>
        <taxon>Peronosporomycetes</taxon>
        <taxon>Peronosporales</taxon>
        <taxon>Peronosporaceae</taxon>
        <taxon>Phytophthora</taxon>
    </lineage>
</organism>
<evidence type="ECO:0000313" key="4">
    <source>
        <dbReference type="Proteomes" id="UP000429607"/>
    </source>
</evidence>
<dbReference type="EMBL" id="QXFV01007206">
    <property type="protein sequence ID" value="KAE8959341.1"/>
    <property type="molecule type" value="Genomic_DNA"/>
</dbReference>
<proteinExistence type="predicted"/>
<evidence type="ECO:0000256" key="1">
    <source>
        <dbReference type="SAM" id="MobiDB-lite"/>
    </source>
</evidence>
<sequence>MPADRLNGKSPLTAFTALPGGAQLASILHPREAVTTTVDWVDTQVREHLETVRAALDGMHAEMTAASEKRKRAARERVARRQGVTLPRFTEGDF</sequence>
<dbReference type="Proteomes" id="UP000429607">
    <property type="component" value="Unassembled WGS sequence"/>
</dbReference>
<feature type="compositionally biased region" description="Basic residues" evidence="1">
    <location>
        <begin position="69"/>
        <end position="80"/>
    </location>
</feature>
<dbReference type="EMBL" id="QXFT01007021">
    <property type="protein sequence ID" value="KAE9267349.1"/>
    <property type="molecule type" value="Genomic_DNA"/>
</dbReference>
<evidence type="ECO:0000313" key="2">
    <source>
        <dbReference type="EMBL" id="KAE8959341.1"/>
    </source>
</evidence>
<keyword evidence="5" id="KW-1185">Reference proteome</keyword>
<name>A0A6A4B1G0_9STRA</name>
<comment type="caution">
    <text evidence="3">The sequence shown here is derived from an EMBL/GenBank/DDBJ whole genome shotgun (WGS) entry which is preliminary data.</text>
</comment>
<protein>
    <submittedName>
        <fullName evidence="3">Uncharacterized protein</fullName>
    </submittedName>
</protein>
<dbReference type="AlphaFoldDB" id="A0A6A4B1G0"/>
<evidence type="ECO:0000313" key="3">
    <source>
        <dbReference type="EMBL" id="KAE9267349.1"/>
    </source>
</evidence>
<gene>
    <name evidence="2" type="ORF">PR001_g30746</name>
    <name evidence="3" type="ORF">PR003_g31807</name>
</gene>